<evidence type="ECO:0000259" key="1">
    <source>
        <dbReference type="PROSITE" id="PS51186"/>
    </source>
</evidence>
<dbReference type="Proteomes" id="UP000826651">
    <property type="component" value="Unassembled WGS sequence"/>
</dbReference>
<evidence type="ECO:0000313" key="2">
    <source>
        <dbReference type="EMBL" id="MBZ2195098.1"/>
    </source>
</evidence>
<comment type="caution">
    <text evidence="2">The sequence shown here is derived from an EMBL/GenBank/DDBJ whole genome shotgun (WGS) entry which is preliminary data.</text>
</comment>
<name>A0ABS7S7D8_9MICO</name>
<dbReference type="InterPro" id="IPR000182">
    <property type="entry name" value="GNAT_dom"/>
</dbReference>
<dbReference type="Gene3D" id="3.40.630.30">
    <property type="match status" value="1"/>
</dbReference>
<dbReference type="CDD" id="cd04301">
    <property type="entry name" value="NAT_SF"/>
    <property type="match status" value="1"/>
</dbReference>
<evidence type="ECO:0000313" key="3">
    <source>
        <dbReference type="Proteomes" id="UP000826651"/>
    </source>
</evidence>
<accession>A0ABS7S7D8</accession>
<dbReference type="GO" id="GO:0016746">
    <property type="term" value="F:acyltransferase activity"/>
    <property type="evidence" value="ECO:0007669"/>
    <property type="project" value="UniProtKB-KW"/>
</dbReference>
<keyword evidence="2" id="KW-0012">Acyltransferase</keyword>
<dbReference type="SUPFAM" id="SSF55729">
    <property type="entry name" value="Acyl-CoA N-acyltransferases (Nat)"/>
    <property type="match status" value="1"/>
</dbReference>
<reference evidence="2 3" key="1">
    <citation type="submission" date="2021-04" db="EMBL/GenBank/DDBJ databases">
        <title>Ruania sp. nov., isolated from sandy soil of mangrove forest.</title>
        <authorList>
            <person name="Ge X."/>
            <person name="Huang R."/>
            <person name="Liu W."/>
        </authorList>
    </citation>
    <scope>NUCLEOTIDE SEQUENCE [LARGE SCALE GENOMIC DNA]</scope>
    <source>
        <strain evidence="2 3">N2-46</strain>
    </source>
</reference>
<sequence length="288" mass="31553">MSVREIRAAGPRAQELATSLLQRARRADPTAGLWEAADVQWWWRSPRRSDDVEKLFWLDDDGPVAGVLLTTWAGETWQCDPIAVPHASGLEPGDLWERALEHAGKHCGIGFEVPVSDDDPVFRGLAERSGLAPGDRDNTAWMVASDGPEVAPPAAGFALVDRTQRSDAPHPMSHRSGEGIARRLEQCSLYDHTLDLAVEAADGRTAGYALFWLDPVTKVGLVEPVRVEDGYQRRGLARAMLSAGIDRLAARGAERVKVSYETQSAGALYHGVGFRQTSTATWYRTARE</sequence>
<dbReference type="Pfam" id="PF00583">
    <property type="entry name" value="Acetyltransf_1"/>
    <property type="match status" value="1"/>
</dbReference>
<dbReference type="EMBL" id="JAGSHT010000002">
    <property type="protein sequence ID" value="MBZ2195098.1"/>
    <property type="molecule type" value="Genomic_DNA"/>
</dbReference>
<gene>
    <name evidence="2" type="ORF">KCQ71_02940</name>
</gene>
<dbReference type="PROSITE" id="PS51186">
    <property type="entry name" value="GNAT"/>
    <property type="match status" value="1"/>
</dbReference>
<proteinExistence type="predicted"/>
<protein>
    <submittedName>
        <fullName evidence="2">GNAT family N-acetyltransferase</fullName>
        <ecNumber evidence="2">2.3.1.-</ecNumber>
    </submittedName>
</protein>
<feature type="domain" description="N-acetyltransferase" evidence="1">
    <location>
        <begin position="157"/>
        <end position="288"/>
    </location>
</feature>
<keyword evidence="2" id="KW-0808">Transferase</keyword>
<dbReference type="RefSeq" id="WP_223402657.1">
    <property type="nucleotide sequence ID" value="NZ_JAGSHT010000002.1"/>
</dbReference>
<keyword evidence="3" id="KW-1185">Reference proteome</keyword>
<organism evidence="2 3">
    <name type="scientific">Occultella gossypii</name>
    <dbReference type="NCBI Taxonomy" id="2800820"/>
    <lineage>
        <taxon>Bacteria</taxon>
        <taxon>Bacillati</taxon>
        <taxon>Actinomycetota</taxon>
        <taxon>Actinomycetes</taxon>
        <taxon>Micrococcales</taxon>
        <taxon>Ruaniaceae</taxon>
        <taxon>Occultella</taxon>
    </lineage>
</organism>
<dbReference type="EC" id="2.3.1.-" evidence="2"/>
<dbReference type="InterPro" id="IPR016181">
    <property type="entry name" value="Acyl_CoA_acyltransferase"/>
</dbReference>